<dbReference type="GO" id="GO:0031956">
    <property type="term" value="F:medium-chain fatty acid-CoA ligase activity"/>
    <property type="evidence" value="ECO:0007669"/>
    <property type="project" value="TreeGrafter"/>
</dbReference>
<dbReference type="SUPFAM" id="SSF56801">
    <property type="entry name" value="Acetyl-CoA synthetase-like"/>
    <property type="match status" value="1"/>
</dbReference>
<dbReference type="InterPro" id="IPR042099">
    <property type="entry name" value="ANL_N_sf"/>
</dbReference>
<organism evidence="5 6">
    <name type="scientific">Candidatus Kaiserbacteria bacterium RIFCSPHIGHO2_01_FULL_54_36</name>
    <dbReference type="NCBI Taxonomy" id="1798482"/>
    <lineage>
        <taxon>Bacteria</taxon>
        <taxon>Candidatus Kaiseribacteriota</taxon>
    </lineage>
</organism>
<dbReference type="PANTHER" id="PTHR43201:SF5">
    <property type="entry name" value="MEDIUM-CHAIN ACYL-COA LIGASE ACSF2, MITOCHONDRIAL"/>
    <property type="match status" value="1"/>
</dbReference>
<dbReference type="AlphaFoldDB" id="A0A1F6CNW3"/>
<dbReference type="InterPro" id="IPR020845">
    <property type="entry name" value="AMP-binding_CS"/>
</dbReference>
<dbReference type="Gene3D" id="3.30.300.30">
    <property type="match status" value="1"/>
</dbReference>
<evidence type="ECO:0000256" key="2">
    <source>
        <dbReference type="ARBA" id="ARBA00022598"/>
    </source>
</evidence>
<dbReference type="PANTHER" id="PTHR43201">
    <property type="entry name" value="ACYL-COA SYNTHETASE"/>
    <property type="match status" value="1"/>
</dbReference>
<proteinExistence type="inferred from homology"/>
<keyword evidence="2" id="KW-0436">Ligase</keyword>
<dbReference type="Pfam" id="PF00501">
    <property type="entry name" value="AMP-binding"/>
    <property type="match status" value="1"/>
</dbReference>
<dbReference type="Pfam" id="PF13193">
    <property type="entry name" value="AMP-binding_C"/>
    <property type="match status" value="1"/>
</dbReference>
<dbReference type="Gene3D" id="3.40.50.12780">
    <property type="entry name" value="N-terminal domain of ligase-like"/>
    <property type="match status" value="1"/>
</dbReference>
<sequence>MKNLYEHIATVAKAEPKKVALIGTDEKGNSVEEITYAELLEKIQAAAAELKELGLERGDRIALAFRNSPVLLIWSWAAWASGIVTVPMDTKRDTPELYEYKINLNKAKVLILERGIQAVKLPGVRIKVHTEFDSRQGKALPYPVGWEGGLGHQALVLFTSGTTGHPKGAMLSLENLIVNAEGIREWLRITGDDTFLVNLPLHHINSTTFCLSVLLAGGTIAIPPNYSNSHFWHQMGKTGATISSVVQSIVFDQLHRKAEFEALKDKIKLNRIQIGSAPVVAQSVQEFKKQFGIPLYQGYGQTETALRVTGVPMDIPDPLYAQLVDENSIGTPMAWADLQITDDEGKILGEGGEGELVVKGPAVMEGYLGREPAFRDGYFLTGDIGYYKTIDGRKYFYLKGRKREIIIKGGVNISPVAVENSLKRISPDIEQVHVVAVPDERYGEEAGAVISWKEGIDEDRAKRQLKTALLLGSPYISAYETPKYITSLPVAELPMTSTGKVQRSVLKTQLPYEKFESIYGLLKTTDYRFTVLHRYSRWQQASLDLHNQCWAPLRMDKGEYDKFITRPLTILAANPDESLAGQIAVVRTNLSEAEILKKTYSELVAESFDRTGNTLVCVSICSADYSPKTIPDVTKHPSADDVRAYVEAGTDPVMKFHQKPKGGLSEGAKLIDVIENGRPEDRSSLGYNMLLKYPEPSDNVAITPGAPISNQLIEIVLLIARDLGIKNVYAYSRPGGLAAYLSRA</sequence>
<dbReference type="InterPro" id="IPR025110">
    <property type="entry name" value="AMP-bd_C"/>
</dbReference>
<dbReference type="PROSITE" id="PS00455">
    <property type="entry name" value="AMP_BINDING"/>
    <property type="match status" value="1"/>
</dbReference>
<evidence type="ECO:0000313" key="6">
    <source>
        <dbReference type="Proteomes" id="UP000178370"/>
    </source>
</evidence>
<dbReference type="InterPro" id="IPR045851">
    <property type="entry name" value="AMP-bd_C_sf"/>
</dbReference>
<feature type="domain" description="AMP-binding enzyme C-terminal" evidence="4">
    <location>
        <begin position="426"/>
        <end position="500"/>
    </location>
</feature>
<feature type="domain" description="AMP-dependent synthetase/ligase" evidence="3">
    <location>
        <begin position="11"/>
        <end position="368"/>
    </location>
</feature>
<dbReference type="GO" id="GO:0006631">
    <property type="term" value="P:fatty acid metabolic process"/>
    <property type="evidence" value="ECO:0007669"/>
    <property type="project" value="TreeGrafter"/>
</dbReference>
<reference evidence="5 6" key="1">
    <citation type="journal article" date="2016" name="Nat. Commun.">
        <title>Thousands of microbial genomes shed light on interconnected biogeochemical processes in an aquifer system.</title>
        <authorList>
            <person name="Anantharaman K."/>
            <person name="Brown C.T."/>
            <person name="Hug L.A."/>
            <person name="Sharon I."/>
            <person name="Castelle C.J."/>
            <person name="Probst A.J."/>
            <person name="Thomas B.C."/>
            <person name="Singh A."/>
            <person name="Wilkins M.J."/>
            <person name="Karaoz U."/>
            <person name="Brodie E.L."/>
            <person name="Williams K.H."/>
            <person name="Hubbard S.S."/>
            <person name="Banfield J.F."/>
        </authorList>
    </citation>
    <scope>NUCLEOTIDE SEQUENCE [LARGE SCALE GENOMIC DNA]</scope>
</reference>
<dbReference type="InterPro" id="IPR000873">
    <property type="entry name" value="AMP-dep_synth/lig_dom"/>
</dbReference>
<comment type="similarity">
    <text evidence="1">Belongs to the ATP-dependent AMP-binding enzyme family.</text>
</comment>
<accession>A0A1F6CNW3</accession>
<evidence type="ECO:0000259" key="4">
    <source>
        <dbReference type="Pfam" id="PF13193"/>
    </source>
</evidence>
<evidence type="ECO:0000313" key="5">
    <source>
        <dbReference type="EMBL" id="OGG50777.1"/>
    </source>
</evidence>
<evidence type="ECO:0000256" key="1">
    <source>
        <dbReference type="ARBA" id="ARBA00006432"/>
    </source>
</evidence>
<evidence type="ECO:0000259" key="3">
    <source>
        <dbReference type="Pfam" id="PF00501"/>
    </source>
</evidence>
<gene>
    <name evidence="5" type="ORF">A2763_02530</name>
</gene>
<name>A0A1F6CNW3_9BACT</name>
<dbReference type="Proteomes" id="UP000178370">
    <property type="component" value="Unassembled WGS sequence"/>
</dbReference>
<dbReference type="Gene3D" id="3.40.630.30">
    <property type="match status" value="1"/>
</dbReference>
<dbReference type="EMBL" id="MFKV01000007">
    <property type="protein sequence ID" value="OGG50777.1"/>
    <property type="molecule type" value="Genomic_DNA"/>
</dbReference>
<dbReference type="STRING" id="1798482.A2763_02530"/>
<comment type="caution">
    <text evidence="5">The sequence shown here is derived from an EMBL/GenBank/DDBJ whole genome shotgun (WGS) entry which is preliminary data.</text>
</comment>
<protein>
    <submittedName>
        <fullName evidence="5">Uncharacterized protein</fullName>
    </submittedName>
</protein>